<sequence length="295" mass="34211">MLQKSEEALHSLSIGEFEKAKSLYSVLLDKDPDDLDHISGYFIASFWDNRLDLVLRTREGKERGKLLLNYFSDFEIESKKRQYHKTQAYYSCQKCILEEASEHLKLAYRWEGANALDFDSLADLAICLVKVGDFKSALEVFPLSLAQSRMPTQLRFFLAEALCMTGRDREGRDLYMRAFLEEPDLFPWESVRFLPLQQQLQNAQTLLSEPEAFSWFAVLLWQEGFFSNGLPAVYPEVEQWAKEMQRMHEANLRGSHNPKKVKARLLFYAYLIKEKAPGNEFREALALAKTILAEV</sequence>
<dbReference type="AlphaFoldDB" id="A0A2P2DYE0"/>
<comment type="caution">
    <text evidence="1">The sequence shown here is derived from an EMBL/GenBank/DDBJ whole genome shotgun (WGS) entry which is preliminary data.</text>
</comment>
<organism evidence="1 2">
    <name type="scientific">Leptospira ryugenii</name>
    <dbReference type="NCBI Taxonomy" id="1917863"/>
    <lineage>
        <taxon>Bacteria</taxon>
        <taxon>Pseudomonadati</taxon>
        <taxon>Spirochaetota</taxon>
        <taxon>Spirochaetia</taxon>
        <taxon>Leptospirales</taxon>
        <taxon>Leptospiraceae</taxon>
        <taxon>Leptospira</taxon>
    </lineage>
</organism>
<dbReference type="Proteomes" id="UP000245133">
    <property type="component" value="Unassembled WGS sequence"/>
</dbReference>
<dbReference type="RefSeq" id="WP_108974703.1">
    <property type="nucleotide sequence ID" value="NZ_BFBB01000003.1"/>
</dbReference>
<accession>A0A2P2DYE0</accession>
<proteinExistence type="predicted"/>
<dbReference type="SUPFAM" id="SSF48452">
    <property type="entry name" value="TPR-like"/>
    <property type="match status" value="1"/>
</dbReference>
<reference evidence="1 2" key="1">
    <citation type="submission" date="2018-02" db="EMBL/GenBank/DDBJ databases">
        <title>Novel Leptospira species isolated from soil and water in Japan.</title>
        <authorList>
            <person name="Nakao R."/>
            <person name="Masuzawa T."/>
        </authorList>
    </citation>
    <scope>NUCLEOTIDE SEQUENCE [LARGE SCALE GENOMIC DNA]</scope>
    <source>
        <strain evidence="1 2">YH101</strain>
    </source>
</reference>
<protein>
    <recommendedName>
        <fullName evidence="3">Tetratricopeptide repeat protein</fullName>
    </recommendedName>
</protein>
<evidence type="ECO:0000313" key="2">
    <source>
        <dbReference type="Proteomes" id="UP000245133"/>
    </source>
</evidence>
<dbReference type="InterPro" id="IPR011990">
    <property type="entry name" value="TPR-like_helical_dom_sf"/>
</dbReference>
<evidence type="ECO:0000313" key="1">
    <source>
        <dbReference type="EMBL" id="GBF49643.1"/>
    </source>
</evidence>
<dbReference type="OrthoDB" id="340482at2"/>
<gene>
    <name evidence="1" type="ORF">LPTSP4_11590</name>
</gene>
<name>A0A2P2DYE0_9LEPT</name>
<evidence type="ECO:0008006" key="3">
    <source>
        <dbReference type="Google" id="ProtNLM"/>
    </source>
</evidence>
<keyword evidence="2" id="KW-1185">Reference proteome</keyword>
<dbReference type="EMBL" id="BFBB01000003">
    <property type="protein sequence ID" value="GBF49643.1"/>
    <property type="molecule type" value="Genomic_DNA"/>
</dbReference>
<dbReference type="Gene3D" id="1.25.40.10">
    <property type="entry name" value="Tetratricopeptide repeat domain"/>
    <property type="match status" value="1"/>
</dbReference>